<reference evidence="1 2" key="1">
    <citation type="journal article" date="2019" name="Sci. Rep.">
        <title>Orb-weaving spider Araneus ventricosus genome elucidates the spidroin gene catalogue.</title>
        <authorList>
            <person name="Kono N."/>
            <person name="Nakamura H."/>
            <person name="Ohtoshi R."/>
            <person name="Moran D.A.P."/>
            <person name="Shinohara A."/>
            <person name="Yoshida Y."/>
            <person name="Fujiwara M."/>
            <person name="Mori M."/>
            <person name="Tomita M."/>
            <person name="Arakawa K."/>
        </authorList>
    </citation>
    <scope>NUCLEOTIDE SEQUENCE [LARGE SCALE GENOMIC DNA]</scope>
</reference>
<evidence type="ECO:0000313" key="1">
    <source>
        <dbReference type="EMBL" id="GBO22733.1"/>
    </source>
</evidence>
<gene>
    <name evidence="1" type="ORF">AVEN_2751_1</name>
</gene>
<dbReference type="AlphaFoldDB" id="A0A4Y2VBT7"/>
<sequence>MPLCWVRWGLGCQIWWCCRHLIGIMPIARWKGFWFQTEATWFETLFYQSSVMYVCRCMYKYDVEEQRSATLGSNNARMSFWSSVYDKPSMV</sequence>
<dbReference type="Proteomes" id="UP000499080">
    <property type="component" value="Unassembled WGS sequence"/>
</dbReference>
<keyword evidence="2" id="KW-1185">Reference proteome</keyword>
<dbReference type="EMBL" id="BGPR01045793">
    <property type="protein sequence ID" value="GBO22733.1"/>
    <property type="molecule type" value="Genomic_DNA"/>
</dbReference>
<accession>A0A4Y2VBT7</accession>
<name>A0A4Y2VBT7_ARAVE</name>
<proteinExistence type="predicted"/>
<protein>
    <submittedName>
        <fullName evidence="1">Uncharacterized protein</fullName>
    </submittedName>
</protein>
<organism evidence="1 2">
    <name type="scientific">Araneus ventricosus</name>
    <name type="common">Orbweaver spider</name>
    <name type="synonym">Epeira ventricosa</name>
    <dbReference type="NCBI Taxonomy" id="182803"/>
    <lineage>
        <taxon>Eukaryota</taxon>
        <taxon>Metazoa</taxon>
        <taxon>Ecdysozoa</taxon>
        <taxon>Arthropoda</taxon>
        <taxon>Chelicerata</taxon>
        <taxon>Arachnida</taxon>
        <taxon>Araneae</taxon>
        <taxon>Araneomorphae</taxon>
        <taxon>Entelegynae</taxon>
        <taxon>Araneoidea</taxon>
        <taxon>Araneidae</taxon>
        <taxon>Araneus</taxon>
    </lineage>
</organism>
<evidence type="ECO:0000313" key="2">
    <source>
        <dbReference type="Proteomes" id="UP000499080"/>
    </source>
</evidence>
<comment type="caution">
    <text evidence="1">The sequence shown here is derived from an EMBL/GenBank/DDBJ whole genome shotgun (WGS) entry which is preliminary data.</text>
</comment>